<dbReference type="Pfam" id="PF12697">
    <property type="entry name" value="Abhydrolase_6"/>
    <property type="match status" value="1"/>
</dbReference>
<evidence type="ECO:0000259" key="1">
    <source>
        <dbReference type="Pfam" id="PF12697"/>
    </source>
</evidence>
<sequence>MTFLERPGYRLHYRIDGAPGDKPWLTFCNSLGTDLHAWDAQVEALSEHYCILRYDRRGHGLSSAPPSPYALSDLGGDVIALLDALAIERTDFCGLSIGGLTGQWLGIHASERLGKIIVCATAAKIGTKEGWNARITLVRENGLGHITAGTAERWFSPAFATAKPAIVQDILTRFVAVSADAYIGCCAALGDADLTDQLGKITNPLLAISGDDDSVCPPADLQAIADGVQHGQHVSLPGRHIINIEATDAFNATIIAFLSA</sequence>
<dbReference type="RefSeq" id="WP_156550015.1">
    <property type="nucleotide sequence ID" value="NZ_CP191412.1"/>
</dbReference>
<evidence type="ECO:0000313" key="3">
    <source>
        <dbReference type="Proteomes" id="UP000436692"/>
    </source>
</evidence>
<dbReference type="AlphaFoldDB" id="A0AAE5AVV4"/>
<feature type="domain" description="AB hydrolase-1" evidence="1">
    <location>
        <begin position="36"/>
        <end position="252"/>
    </location>
</feature>
<accession>A0AAE5AVV4</accession>
<gene>
    <name evidence="2" type="primary">pcaD</name>
    <name evidence="2" type="ORF">GOZ95_14660</name>
</gene>
<dbReference type="GO" id="GO:0042952">
    <property type="term" value="P:beta-ketoadipate pathway"/>
    <property type="evidence" value="ECO:0007669"/>
    <property type="project" value="InterPro"/>
</dbReference>
<proteinExistence type="predicted"/>
<organism evidence="2 3">
    <name type="scientific">Agrobacterium vitis</name>
    <name type="common">Rhizobium vitis</name>
    <dbReference type="NCBI Taxonomy" id="373"/>
    <lineage>
        <taxon>Bacteria</taxon>
        <taxon>Pseudomonadati</taxon>
        <taxon>Pseudomonadota</taxon>
        <taxon>Alphaproteobacteria</taxon>
        <taxon>Hyphomicrobiales</taxon>
        <taxon>Rhizobiaceae</taxon>
        <taxon>Rhizobium/Agrobacterium group</taxon>
        <taxon>Agrobacterium</taxon>
    </lineage>
</organism>
<protein>
    <submittedName>
        <fullName evidence="2">3-oxoadipate enol-lactonase</fullName>
        <ecNumber evidence="2">3.1.1.24</ecNumber>
    </submittedName>
</protein>
<keyword evidence="2" id="KW-0378">Hydrolase</keyword>
<comment type="caution">
    <text evidence="2">The sequence shown here is derived from an EMBL/GenBank/DDBJ whole genome shotgun (WGS) entry which is preliminary data.</text>
</comment>
<dbReference type="Gene3D" id="3.40.50.1820">
    <property type="entry name" value="alpha/beta hydrolase"/>
    <property type="match status" value="1"/>
</dbReference>
<dbReference type="SUPFAM" id="SSF53474">
    <property type="entry name" value="alpha/beta-Hydrolases"/>
    <property type="match status" value="1"/>
</dbReference>
<dbReference type="InterPro" id="IPR000073">
    <property type="entry name" value="AB_hydrolase_1"/>
</dbReference>
<dbReference type="PANTHER" id="PTHR43433">
    <property type="entry name" value="HYDROLASE, ALPHA/BETA FOLD FAMILY PROTEIN"/>
    <property type="match status" value="1"/>
</dbReference>
<dbReference type="InterPro" id="IPR029058">
    <property type="entry name" value="AB_hydrolase_fold"/>
</dbReference>
<dbReference type="PANTHER" id="PTHR43433:SF5">
    <property type="entry name" value="AB HYDROLASE-1 DOMAIN-CONTAINING PROTEIN"/>
    <property type="match status" value="1"/>
</dbReference>
<dbReference type="InterPro" id="IPR050471">
    <property type="entry name" value="AB_hydrolase"/>
</dbReference>
<name>A0AAE5AVV4_AGRVI</name>
<dbReference type="Proteomes" id="UP000436692">
    <property type="component" value="Unassembled WGS sequence"/>
</dbReference>
<dbReference type="NCBIfam" id="TIGR02427">
    <property type="entry name" value="protocat_pcaD"/>
    <property type="match status" value="1"/>
</dbReference>
<dbReference type="EMBL" id="WPHM01000007">
    <property type="protein sequence ID" value="MUZ58688.1"/>
    <property type="molecule type" value="Genomic_DNA"/>
</dbReference>
<reference evidence="2 3" key="1">
    <citation type="submission" date="2019-12" db="EMBL/GenBank/DDBJ databases">
        <title>Whole-genome sequencing of Allorhizobium vitis.</title>
        <authorList>
            <person name="Gan H.M."/>
            <person name="Szegedi E."/>
            <person name="Burr T."/>
            <person name="Savka M.A."/>
        </authorList>
    </citation>
    <scope>NUCLEOTIDE SEQUENCE [LARGE SCALE GENOMIC DNA]</scope>
    <source>
        <strain evidence="2 3">CG989</strain>
    </source>
</reference>
<dbReference type="GO" id="GO:0047570">
    <property type="term" value="F:3-oxoadipate enol-lactonase activity"/>
    <property type="evidence" value="ECO:0007669"/>
    <property type="project" value="UniProtKB-EC"/>
</dbReference>
<dbReference type="EC" id="3.1.1.24" evidence="2"/>
<dbReference type="InterPro" id="IPR026968">
    <property type="entry name" value="PcaD/CatD"/>
</dbReference>
<evidence type="ECO:0000313" key="2">
    <source>
        <dbReference type="EMBL" id="MUZ58688.1"/>
    </source>
</evidence>